<comment type="caution">
    <text evidence="1">The sequence shown here is derived from an EMBL/GenBank/DDBJ whole genome shotgun (WGS) entry which is preliminary data.</text>
</comment>
<protein>
    <recommendedName>
        <fullName evidence="3">Transcription regulator BetR N-terminal domain-containing protein</fullName>
    </recommendedName>
</protein>
<proteinExistence type="predicted"/>
<accession>A0A2S8AES7</accession>
<reference evidence="1 2" key="1">
    <citation type="submission" date="2018-02" db="EMBL/GenBank/DDBJ databases">
        <title>Genome sequences of Apibacter spp., gut symbionts of Asian honey bees.</title>
        <authorList>
            <person name="Kwong W.K."/>
            <person name="Steele M.I."/>
            <person name="Moran N.A."/>
        </authorList>
    </citation>
    <scope>NUCLEOTIDE SEQUENCE [LARGE SCALE GENOMIC DNA]</scope>
    <source>
        <strain evidence="2">wkB301</strain>
    </source>
</reference>
<organism evidence="1 2">
    <name type="scientific">Apibacter adventoris</name>
    <dbReference type="NCBI Taxonomy" id="1679466"/>
    <lineage>
        <taxon>Bacteria</taxon>
        <taxon>Pseudomonadati</taxon>
        <taxon>Bacteroidota</taxon>
        <taxon>Flavobacteriia</taxon>
        <taxon>Flavobacteriales</taxon>
        <taxon>Weeksellaceae</taxon>
        <taxon>Apibacter</taxon>
    </lineage>
</organism>
<keyword evidence="2" id="KW-1185">Reference proteome</keyword>
<evidence type="ECO:0008006" key="3">
    <source>
        <dbReference type="Google" id="ProtNLM"/>
    </source>
</evidence>
<dbReference type="Proteomes" id="UP000238042">
    <property type="component" value="Unassembled WGS sequence"/>
</dbReference>
<name>A0A2S8AES7_9FLAO</name>
<evidence type="ECO:0000313" key="2">
    <source>
        <dbReference type="Proteomes" id="UP000238042"/>
    </source>
</evidence>
<evidence type="ECO:0000313" key="1">
    <source>
        <dbReference type="EMBL" id="PQL94126.1"/>
    </source>
</evidence>
<dbReference type="AlphaFoldDB" id="A0A2S8AES7"/>
<sequence>MKKNMKNQLNEAMISSIRSHISEGDVLVNVLMDILCIGKEAAYRRIRGDVLFTFDEVAKISHELGISLDTIVDTNNKSKSFLFNLNLYPTTEYILDVYCKMMNDHLKVFYKMKKDSDSLAKISFNTLPYYFYNSFQNISKFRLFRWMYQTMGINAPNNLSSFSLTSEILDLQKKYVIESSLVTESHIILDKNSFLSLIKDINYFYKLNLISDSDLKKLKEELFELLAGWELMAMTGKTESGKNILIYISNVNFESCYSYYKSKSLEISHIRVYSINGLSSTNPYVCKIHNEWIESLKRYSTLITQSGEIQRIEFFRKQRGFINKLL</sequence>
<gene>
    <name evidence="1" type="ORF">C4S77_04005</name>
</gene>
<dbReference type="EMBL" id="PSZM01000025">
    <property type="protein sequence ID" value="PQL94126.1"/>
    <property type="molecule type" value="Genomic_DNA"/>
</dbReference>